<dbReference type="Proteomes" id="UP000245461">
    <property type="component" value="Unassembled WGS sequence"/>
</dbReference>
<sequence>MAYRGKGRHERGAAALLFAVALPILLAVVAMVIDLGYGYYSRQRLQAALDLAAIAAARELDGGAGQRKAAMDAANATLLDNGFSAQVVRAYDFGDYSRTRPHGSRFSVIASGNSGINAVQLRATDTSPRFFAAIIGADPIDVGVRSTAMTTGRYATVKIASGLAKLNDGLLNLILGALLGGNVNLSVLDYKGLVGANIDLLGFLDEYAIKVGAQVGNYDELLGADVSVLGVLGVVADVAKNAANGASKALRLGVGLGDAFPGISKLPLAVLSDVNVKLGDLLGVGLGNNDSGLSVPVNVFDLVTASILAASQQENGTGQHAVMANVGTFLGASVDVSIVEPPQPPTGYRVVTEDDIKTGNNLLRTAQIRLLVRVDWKGPLSGVITVVNGLLDILQLLGLDVDLLPTYGPHANNNLSVGINVAPAQARITRLGCEPAHTEDRYVDMDVDTGLVSAHVGQIDRSAFLSNSAAAHADTFNVLGLYYNLWGLIEPPLDILSVGLGVNLTVGGPTAHPSVKASDLLDQPAFADIAALFDEPGHASDNDAFPSGVTVGTSKIITTLGKTLRDSLGLQLNGVLGTFVLKPLVDLVTYIVGDFLIGMVLGPILDAIVDFLLNILGISVGTAEVAVIDLECGTPKLVVP</sequence>
<keyword evidence="4" id="KW-1185">Reference proteome</keyword>
<evidence type="ECO:0000259" key="2">
    <source>
        <dbReference type="Pfam" id="PF13400"/>
    </source>
</evidence>
<evidence type="ECO:0000313" key="4">
    <source>
        <dbReference type="Proteomes" id="UP000245461"/>
    </source>
</evidence>
<accession>A0A317EHP0</accession>
<evidence type="ECO:0000256" key="1">
    <source>
        <dbReference type="SAM" id="Phobius"/>
    </source>
</evidence>
<keyword evidence="1" id="KW-1133">Transmembrane helix</keyword>
<name>A0A317EHP0_9PROT</name>
<dbReference type="Pfam" id="PF13400">
    <property type="entry name" value="Tad"/>
    <property type="match status" value="1"/>
</dbReference>
<reference evidence="3 4" key="1">
    <citation type="submission" date="2018-05" db="EMBL/GenBank/DDBJ databases">
        <title>Zavarzinia sp. HR-AS.</title>
        <authorList>
            <person name="Lee Y."/>
            <person name="Jeon C.O."/>
        </authorList>
    </citation>
    <scope>NUCLEOTIDE SEQUENCE [LARGE SCALE GENOMIC DNA]</scope>
    <source>
        <strain evidence="3 4">HR-AS</strain>
    </source>
</reference>
<dbReference type="OrthoDB" id="7630116at2"/>
<dbReference type="RefSeq" id="WP_109902893.1">
    <property type="nucleotide sequence ID" value="NZ_QGLE01000002.1"/>
</dbReference>
<proteinExistence type="predicted"/>
<gene>
    <name evidence="3" type="ORF">DKG74_04020</name>
</gene>
<protein>
    <recommendedName>
        <fullName evidence="2">Putative Flp pilus-assembly TadG-like N-terminal domain-containing protein</fullName>
    </recommendedName>
</protein>
<comment type="caution">
    <text evidence="3">The sequence shown here is derived from an EMBL/GenBank/DDBJ whole genome shotgun (WGS) entry which is preliminary data.</text>
</comment>
<dbReference type="EMBL" id="QGLE01000002">
    <property type="protein sequence ID" value="PWR24943.1"/>
    <property type="molecule type" value="Genomic_DNA"/>
</dbReference>
<evidence type="ECO:0000313" key="3">
    <source>
        <dbReference type="EMBL" id="PWR24943.1"/>
    </source>
</evidence>
<keyword evidence="1" id="KW-0812">Transmembrane</keyword>
<dbReference type="InterPro" id="IPR028087">
    <property type="entry name" value="Tad_N"/>
</dbReference>
<dbReference type="AlphaFoldDB" id="A0A317EHP0"/>
<keyword evidence="1" id="KW-0472">Membrane</keyword>
<feature type="domain" description="Putative Flp pilus-assembly TadG-like N-terminal" evidence="2">
    <location>
        <begin position="12"/>
        <end position="58"/>
    </location>
</feature>
<organism evidence="3 4">
    <name type="scientific">Zavarzinia aquatilis</name>
    <dbReference type="NCBI Taxonomy" id="2211142"/>
    <lineage>
        <taxon>Bacteria</taxon>
        <taxon>Pseudomonadati</taxon>
        <taxon>Pseudomonadota</taxon>
        <taxon>Alphaproteobacteria</taxon>
        <taxon>Rhodospirillales</taxon>
        <taxon>Zavarziniaceae</taxon>
        <taxon>Zavarzinia</taxon>
    </lineage>
</organism>
<feature type="transmembrane region" description="Helical" evidence="1">
    <location>
        <begin position="12"/>
        <end position="40"/>
    </location>
</feature>